<gene>
    <name evidence="9" type="primary">mreC</name>
    <name evidence="9" type="ORF">ENT73_04520</name>
</gene>
<dbReference type="NCBIfam" id="TIGR00219">
    <property type="entry name" value="mreC"/>
    <property type="match status" value="1"/>
</dbReference>
<dbReference type="AlphaFoldDB" id="A0A832GLR2"/>
<evidence type="ECO:0000256" key="6">
    <source>
        <dbReference type="SAM" id="Coils"/>
    </source>
</evidence>
<evidence type="ECO:0000256" key="2">
    <source>
        <dbReference type="ARBA" id="ARBA00013855"/>
    </source>
</evidence>
<dbReference type="InterPro" id="IPR055342">
    <property type="entry name" value="MreC_beta-barrel_core"/>
</dbReference>
<dbReference type="InterPro" id="IPR042175">
    <property type="entry name" value="Cell/Rod_MreC_2"/>
</dbReference>
<keyword evidence="7" id="KW-0812">Transmembrane</keyword>
<keyword evidence="7" id="KW-0472">Membrane</keyword>
<name>A0A832GLR2_9BACT</name>
<evidence type="ECO:0000256" key="5">
    <source>
        <dbReference type="PIRNR" id="PIRNR038471"/>
    </source>
</evidence>
<dbReference type="InterPro" id="IPR007221">
    <property type="entry name" value="MreC"/>
</dbReference>
<dbReference type="PIRSF" id="PIRSF038471">
    <property type="entry name" value="MreC"/>
    <property type="match status" value="1"/>
</dbReference>
<dbReference type="PANTHER" id="PTHR34138:SF1">
    <property type="entry name" value="CELL SHAPE-DETERMINING PROTEIN MREC"/>
    <property type="match status" value="1"/>
</dbReference>
<dbReference type="EMBL" id="DSZU01000077">
    <property type="protein sequence ID" value="HGV55333.1"/>
    <property type="molecule type" value="Genomic_DNA"/>
</dbReference>
<keyword evidence="3 5" id="KW-0133">Cell shape</keyword>
<comment type="caution">
    <text evidence="9">The sequence shown here is derived from an EMBL/GenBank/DDBJ whole genome shotgun (WGS) entry which is preliminary data.</text>
</comment>
<dbReference type="Gene3D" id="2.40.10.350">
    <property type="entry name" value="Rod shape-determining protein MreC, domain 2"/>
    <property type="match status" value="1"/>
</dbReference>
<organism evidence="9">
    <name type="scientific">Caldimicrobium thiodismutans</name>
    <dbReference type="NCBI Taxonomy" id="1653476"/>
    <lineage>
        <taxon>Bacteria</taxon>
        <taxon>Pseudomonadati</taxon>
        <taxon>Thermodesulfobacteriota</taxon>
        <taxon>Thermodesulfobacteria</taxon>
        <taxon>Thermodesulfobacteriales</taxon>
        <taxon>Thermodesulfobacteriaceae</taxon>
        <taxon>Caldimicrobium</taxon>
    </lineage>
</organism>
<sequence length="271" mass="30570">MLKRPYLLILSVVLLIGLFIIFIKKDLGKGPVGFLFRPFWNMEATIAEEVKAFFSRYLHLVKVKEENAKLKERLLLLEQELAYYKEREALYQSLEKLYKLSTAIEYPQVVSRVIYKGIDPYGDIFIIDKGAKDGLMPQMPVLALAEGVGVALVGQVVEVYRNFSKVILLTDPSFAADVKLLRTQDRAILRGKAEPQAALEFLPLYSQAKAGDLVVTSGQDLLFPPGLMVGELRALKKDPQGLFQRGEVRPLVDFYNLSYVVVLLKTPEVSM</sequence>
<keyword evidence="6" id="KW-0175">Coiled coil</keyword>
<feature type="coiled-coil region" evidence="6">
    <location>
        <begin position="60"/>
        <end position="87"/>
    </location>
</feature>
<evidence type="ECO:0000259" key="8">
    <source>
        <dbReference type="Pfam" id="PF04085"/>
    </source>
</evidence>
<evidence type="ECO:0000256" key="7">
    <source>
        <dbReference type="SAM" id="Phobius"/>
    </source>
</evidence>
<proteinExistence type="inferred from homology"/>
<reference evidence="9" key="1">
    <citation type="journal article" date="2020" name="mSystems">
        <title>Genome- and Community-Level Interaction Insights into Carbon Utilization and Element Cycling Functions of Hydrothermarchaeota in Hydrothermal Sediment.</title>
        <authorList>
            <person name="Zhou Z."/>
            <person name="Liu Y."/>
            <person name="Xu W."/>
            <person name="Pan J."/>
            <person name="Luo Z.H."/>
            <person name="Li M."/>
        </authorList>
    </citation>
    <scope>NUCLEOTIDE SEQUENCE [LARGE SCALE GENOMIC DNA]</scope>
    <source>
        <strain evidence="9">SpSt-605</strain>
    </source>
</reference>
<keyword evidence="7" id="KW-1133">Transmembrane helix</keyword>
<accession>A0A832GLR2</accession>
<dbReference type="Pfam" id="PF04085">
    <property type="entry name" value="MreC"/>
    <property type="match status" value="1"/>
</dbReference>
<evidence type="ECO:0000256" key="3">
    <source>
        <dbReference type="ARBA" id="ARBA00022960"/>
    </source>
</evidence>
<evidence type="ECO:0000313" key="9">
    <source>
        <dbReference type="EMBL" id="HGV55333.1"/>
    </source>
</evidence>
<feature type="transmembrane region" description="Helical" evidence="7">
    <location>
        <begin position="6"/>
        <end position="23"/>
    </location>
</feature>
<dbReference type="PANTHER" id="PTHR34138">
    <property type="entry name" value="CELL SHAPE-DETERMINING PROTEIN MREC"/>
    <property type="match status" value="1"/>
</dbReference>
<dbReference type="GO" id="GO:0005886">
    <property type="term" value="C:plasma membrane"/>
    <property type="evidence" value="ECO:0007669"/>
    <property type="project" value="TreeGrafter"/>
</dbReference>
<protein>
    <recommendedName>
        <fullName evidence="2 5">Cell shape-determining protein MreC</fullName>
    </recommendedName>
    <alternativeName>
        <fullName evidence="4 5">Cell shape protein MreC</fullName>
    </alternativeName>
</protein>
<evidence type="ECO:0000256" key="4">
    <source>
        <dbReference type="ARBA" id="ARBA00032089"/>
    </source>
</evidence>
<feature type="domain" description="Rod shape-determining protein MreC beta-barrel core" evidence="8">
    <location>
        <begin position="113"/>
        <end position="263"/>
    </location>
</feature>
<dbReference type="Gene3D" id="2.40.10.340">
    <property type="entry name" value="Rod shape-determining protein MreC, domain 1"/>
    <property type="match status" value="1"/>
</dbReference>
<dbReference type="GO" id="GO:0008360">
    <property type="term" value="P:regulation of cell shape"/>
    <property type="evidence" value="ECO:0007669"/>
    <property type="project" value="UniProtKB-KW"/>
</dbReference>
<dbReference type="InterPro" id="IPR042177">
    <property type="entry name" value="Cell/Rod_1"/>
</dbReference>
<comment type="similarity">
    <text evidence="1 5">Belongs to the MreC family.</text>
</comment>
<evidence type="ECO:0000256" key="1">
    <source>
        <dbReference type="ARBA" id="ARBA00009369"/>
    </source>
</evidence>
<comment type="function">
    <text evidence="5">Involved in formation and maintenance of cell shape.</text>
</comment>